<dbReference type="GO" id="GO:0005634">
    <property type="term" value="C:nucleus"/>
    <property type="evidence" value="ECO:0007669"/>
    <property type="project" value="TreeGrafter"/>
</dbReference>
<dbReference type="InterPro" id="IPR029061">
    <property type="entry name" value="THDP-binding"/>
</dbReference>
<dbReference type="Gene3D" id="3.40.50.1220">
    <property type="entry name" value="TPP-binding domain"/>
    <property type="match status" value="1"/>
</dbReference>
<dbReference type="Pfam" id="PF02776">
    <property type="entry name" value="TPP_enzyme_N"/>
    <property type="match status" value="1"/>
</dbReference>
<dbReference type="SUPFAM" id="SSF52467">
    <property type="entry name" value="DHS-like NAD/FAD-binding domain"/>
    <property type="match status" value="1"/>
</dbReference>
<dbReference type="EMBL" id="MU839020">
    <property type="protein sequence ID" value="KAK1764466.1"/>
    <property type="molecule type" value="Genomic_DNA"/>
</dbReference>
<protein>
    <recommendedName>
        <fullName evidence="3">Pyruvate decarboxylase</fullName>
    </recommendedName>
</protein>
<dbReference type="InterPro" id="IPR012001">
    <property type="entry name" value="Thiamin_PyroP_enz_TPP-bd_dom"/>
</dbReference>
<accession>A0AAJ0BYK7</accession>
<keyword evidence="8" id="KW-0456">Lyase</keyword>
<evidence type="ECO:0000256" key="3">
    <source>
        <dbReference type="ARBA" id="ARBA00014422"/>
    </source>
</evidence>
<evidence type="ECO:0000256" key="9">
    <source>
        <dbReference type="PIRSR" id="PIRSR036565-2"/>
    </source>
</evidence>
<dbReference type="PIRSF" id="PIRSF036565">
    <property type="entry name" value="Pyruvt_ip_decrb"/>
    <property type="match status" value="1"/>
</dbReference>
<gene>
    <name evidence="14" type="ORF">QBC33DRAFT_595253</name>
</gene>
<comment type="similarity">
    <text evidence="2 10">Belongs to the TPP enzyme family.</text>
</comment>
<dbReference type="GO" id="GO:0005829">
    <property type="term" value="C:cytosol"/>
    <property type="evidence" value="ECO:0007669"/>
    <property type="project" value="TreeGrafter"/>
</dbReference>
<keyword evidence="6 9" id="KW-0460">Magnesium</keyword>
<comment type="caution">
    <text evidence="14">The sequence shown here is derived from an EMBL/GenBank/DDBJ whole genome shotgun (WGS) entry which is preliminary data.</text>
</comment>
<evidence type="ECO:0000256" key="6">
    <source>
        <dbReference type="ARBA" id="ARBA00022842"/>
    </source>
</evidence>
<evidence type="ECO:0000256" key="1">
    <source>
        <dbReference type="ARBA" id="ARBA00001964"/>
    </source>
</evidence>
<comment type="cofactor">
    <cofactor evidence="1">
        <name>thiamine diphosphate</name>
        <dbReference type="ChEBI" id="CHEBI:58937"/>
    </cofactor>
</comment>
<dbReference type="Proteomes" id="UP001244011">
    <property type="component" value="Unassembled WGS sequence"/>
</dbReference>
<dbReference type="GO" id="GO:0030976">
    <property type="term" value="F:thiamine pyrophosphate binding"/>
    <property type="evidence" value="ECO:0007669"/>
    <property type="project" value="InterPro"/>
</dbReference>
<evidence type="ECO:0000256" key="8">
    <source>
        <dbReference type="ARBA" id="ARBA00023239"/>
    </source>
</evidence>
<evidence type="ECO:0000259" key="13">
    <source>
        <dbReference type="Pfam" id="PF02776"/>
    </source>
</evidence>
<sequence>MAQSAKTIPLARYLFKRLAQQGVHAVHGVPGDLTLRALDHVPSAGLRWVGACDALGAGYAADGYARARGLGALMTSYGGGELSAVAAVAGSFAEDVPVVHVVGTPARRVLKNMRWYMHMHGSLGDHRLGVFREMAEKVTVAQVRLDDEKTAPELVDKAIRECLTWSRPAYIELPSDMVNASVDPDRLRKSIGSTIVPAGPHGVPRWQAAKGLLQRLYSSKQPLILVDRGQGVSSLREDINEFVRQTGIPTLCMPSGAGMIDNSLSNYYGIHSGPAGQIDTMPYVDSADFIIAFGPLFSDAQTLGWSTLPDSAKLATIGRNSIGAQQMDGKDVIRQLLKQLDPTQIPSRNAHLLGNFRDVPPPAVQPGDPISQTGLYLRLGRFLQRDDVVVLGGGTACVGGRDLVLPRGARVMASGMWFGAGQALPAALGAALGQTAGRTMLVVGDGDFQAAAPALSTIIRERLAVTVFVVNNGGYGASRLTHRQEAPYNDVAPWKYLEAARFFGAPDDYPVETYRLETWRDMDGLMGSESFHDGKGLKLVEIVVDKYAAPPNFQTVFSQMRRNL</sequence>
<evidence type="ECO:0000256" key="2">
    <source>
        <dbReference type="ARBA" id="ARBA00007812"/>
    </source>
</evidence>
<reference evidence="14" key="1">
    <citation type="submission" date="2023-06" db="EMBL/GenBank/DDBJ databases">
        <title>Genome-scale phylogeny and comparative genomics of the fungal order Sordariales.</title>
        <authorList>
            <consortium name="Lawrence Berkeley National Laboratory"/>
            <person name="Hensen N."/>
            <person name="Bonometti L."/>
            <person name="Westerberg I."/>
            <person name="Brannstrom I.O."/>
            <person name="Guillou S."/>
            <person name="Cros-Aarteil S."/>
            <person name="Calhoun S."/>
            <person name="Haridas S."/>
            <person name="Kuo A."/>
            <person name="Mondo S."/>
            <person name="Pangilinan J."/>
            <person name="Riley R."/>
            <person name="Labutti K."/>
            <person name="Andreopoulos B."/>
            <person name="Lipzen A."/>
            <person name="Chen C."/>
            <person name="Yanf M."/>
            <person name="Daum C."/>
            <person name="Ng V."/>
            <person name="Clum A."/>
            <person name="Steindorff A."/>
            <person name="Ohm R."/>
            <person name="Martin F."/>
            <person name="Silar P."/>
            <person name="Natvig D."/>
            <person name="Lalanne C."/>
            <person name="Gautier V."/>
            <person name="Ament-Velasquez S.L."/>
            <person name="Kruys A."/>
            <person name="Hutchinson M.I."/>
            <person name="Powell A.J."/>
            <person name="Barry K."/>
            <person name="Miller A.N."/>
            <person name="Grigoriev I.V."/>
            <person name="Debuchy R."/>
            <person name="Gladieux P."/>
            <person name="Thoren M.H."/>
            <person name="Johannesson H."/>
        </authorList>
    </citation>
    <scope>NUCLEOTIDE SEQUENCE</scope>
    <source>
        <strain evidence="14">8032-3</strain>
    </source>
</reference>
<dbReference type="InterPro" id="IPR047213">
    <property type="entry name" value="TPP_PYR_PDC_IPDC-like"/>
</dbReference>
<feature type="domain" description="Thiamine pyrophosphate enzyme central" evidence="11">
    <location>
        <begin position="212"/>
        <end position="320"/>
    </location>
</feature>
<dbReference type="CDD" id="cd07038">
    <property type="entry name" value="TPP_PYR_PDC_IPDC_like"/>
    <property type="match status" value="1"/>
</dbReference>
<dbReference type="InterPro" id="IPR011766">
    <property type="entry name" value="TPP_enzyme_TPP-bd"/>
</dbReference>
<dbReference type="GeneID" id="85314999"/>
<dbReference type="RefSeq" id="XP_060280679.1">
    <property type="nucleotide sequence ID" value="XM_060431812.1"/>
</dbReference>
<evidence type="ECO:0000313" key="15">
    <source>
        <dbReference type="Proteomes" id="UP001244011"/>
    </source>
</evidence>
<dbReference type="InterPro" id="IPR012000">
    <property type="entry name" value="Thiamin_PyroP_enz_cen_dom"/>
</dbReference>
<evidence type="ECO:0000256" key="10">
    <source>
        <dbReference type="RuleBase" id="RU362132"/>
    </source>
</evidence>
<dbReference type="AlphaFoldDB" id="A0AAJ0BYK7"/>
<keyword evidence="4 9" id="KW-0479">Metal-binding</keyword>
<dbReference type="Pfam" id="PF00205">
    <property type="entry name" value="TPP_enzyme_M"/>
    <property type="match status" value="1"/>
</dbReference>
<dbReference type="GO" id="GO:0000949">
    <property type="term" value="P:aromatic amino acid family catabolic process to alcohol via Ehrlich pathway"/>
    <property type="evidence" value="ECO:0007669"/>
    <property type="project" value="TreeGrafter"/>
</dbReference>
<keyword evidence="5" id="KW-0210">Decarboxylase</keyword>
<dbReference type="InterPro" id="IPR012110">
    <property type="entry name" value="PDC/IPDC-like"/>
</dbReference>
<dbReference type="SUPFAM" id="SSF52518">
    <property type="entry name" value="Thiamin diphosphate-binding fold (THDP-binding)"/>
    <property type="match status" value="2"/>
</dbReference>
<organism evidence="14 15">
    <name type="scientific">Phialemonium atrogriseum</name>
    <dbReference type="NCBI Taxonomy" id="1093897"/>
    <lineage>
        <taxon>Eukaryota</taxon>
        <taxon>Fungi</taxon>
        <taxon>Dikarya</taxon>
        <taxon>Ascomycota</taxon>
        <taxon>Pezizomycotina</taxon>
        <taxon>Sordariomycetes</taxon>
        <taxon>Sordariomycetidae</taxon>
        <taxon>Cephalothecales</taxon>
        <taxon>Cephalothecaceae</taxon>
        <taxon>Phialemonium</taxon>
    </lineage>
</organism>
<feature type="binding site" evidence="9">
    <location>
        <position position="445"/>
    </location>
    <ligand>
        <name>Mg(2+)</name>
        <dbReference type="ChEBI" id="CHEBI:18420"/>
    </ligand>
</feature>
<keyword evidence="14" id="KW-0670">Pyruvate</keyword>
<comment type="cofactor">
    <cofactor evidence="9">
        <name>Mg(2+)</name>
        <dbReference type="ChEBI" id="CHEBI:18420"/>
    </cofactor>
    <text evidence="9">Binds 1 Mg(2+) per subunit.</text>
</comment>
<keyword evidence="7 10" id="KW-0786">Thiamine pyrophosphate</keyword>
<dbReference type="GO" id="GO:0004737">
    <property type="term" value="F:pyruvate decarboxylase activity"/>
    <property type="evidence" value="ECO:0007669"/>
    <property type="project" value="TreeGrafter"/>
</dbReference>
<feature type="binding site" evidence="9">
    <location>
        <position position="472"/>
    </location>
    <ligand>
        <name>Mg(2+)</name>
        <dbReference type="ChEBI" id="CHEBI:18420"/>
    </ligand>
</feature>
<evidence type="ECO:0000256" key="5">
    <source>
        <dbReference type="ARBA" id="ARBA00022793"/>
    </source>
</evidence>
<feature type="domain" description="Thiamine pyrophosphate enzyme N-terminal TPP-binding" evidence="13">
    <location>
        <begin position="10"/>
        <end position="114"/>
    </location>
</feature>
<evidence type="ECO:0000313" key="14">
    <source>
        <dbReference type="EMBL" id="KAK1764466.1"/>
    </source>
</evidence>
<name>A0AAJ0BYK7_9PEZI</name>
<dbReference type="Gene3D" id="3.40.50.970">
    <property type="match status" value="2"/>
</dbReference>
<evidence type="ECO:0000259" key="11">
    <source>
        <dbReference type="Pfam" id="PF00205"/>
    </source>
</evidence>
<dbReference type="Pfam" id="PF02775">
    <property type="entry name" value="TPP_enzyme_C"/>
    <property type="match status" value="1"/>
</dbReference>
<evidence type="ECO:0000259" key="12">
    <source>
        <dbReference type="Pfam" id="PF02775"/>
    </source>
</evidence>
<feature type="domain" description="Thiamine pyrophosphate enzyme TPP-binding" evidence="12">
    <location>
        <begin position="408"/>
        <end position="508"/>
    </location>
</feature>
<proteinExistence type="inferred from homology"/>
<dbReference type="InterPro" id="IPR029035">
    <property type="entry name" value="DHS-like_NAD/FAD-binding_dom"/>
</dbReference>
<keyword evidence="15" id="KW-1185">Reference proteome</keyword>
<evidence type="ECO:0000256" key="4">
    <source>
        <dbReference type="ARBA" id="ARBA00022723"/>
    </source>
</evidence>
<dbReference type="PANTHER" id="PTHR43452">
    <property type="entry name" value="PYRUVATE DECARBOXYLASE"/>
    <property type="match status" value="1"/>
</dbReference>
<dbReference type="PANTHER" id="PTHR43452:SF11">
    <property type="entry name" value="PYRUVATE DECARBOXYLASE"/>
    <property type="match status" value="1"/>
</dbReference>
<feature type="binding site" evidence="9">
    <location>
        <position position="474"/>
    </location>
    <ligand>
        <name>Mg(2+)</name>
        <dbReference type="ChEBI" id="CHEBI:18420"/>
    </ligand>
</feature>
<evidence type="ECO:0000256" key="7">
    <source>
        <dbReference type="ARBA" id="ARBA00023052"/>
    </source>
</evidence>
<dbReference type="GO" id="GO:0000287">
    <property type="term" value="F:magnesium ion binding"/>
    <property type="evidence" value="ECO:0007669"/>
    <property type="project" value="InterPro"/>
</dbReference>